<keyword evidence="3 12" id="KW-1134">Transmembrane beta strand</keyword>
<dbReference type="EMBL" id="JAAVJS010000022">
    <property type="protein sequence ID" value="NJX16494.1"/>
    <property type="molecule type" value="Genomic_DNA"/>
</dbReference>
<keyword evidence="2 12" id="KW-0813">Transport</keyword>
<evidence type="ECO:0000256" key="6">
    <source>
        <dbReference type="ARBA" id="ARBA00022729"/>
    </source>
</evidence>
<gene>
    <name evidence="16" type="ORF">HC176_13450</name>
</gene>
<dbReference type="Gene3D" id="2.170.130.10">
    <property type="entry name" value="TonB-dependent receptor, plug domain"/>
    <property type="match status" value="1"/>
</dbReference>
<dbReference type="RefSeq" id="WP_167919131.1">
    <property type="nucleotide sequence ID" value="NZ_JAAVJS010000022.1"/>
</dbReference>
<keyword evidence="8" id="KW-0406">Ion transport</keyword>
<evidence type="ECO:0000256" key="1">
    <source>
        <dbReference type="ARBA" id="ARBA00004571"/>
    </source>
</evidence>
<keyword evidence="17" id="KW-1185">Reference proteome</keyword>
<evidence type="ECO:0000313" key="17">
    <source>
        <dbReference type="Proteomes" id="UP000760545"/>
    </source>
</evidence>
<dbReference type="PANTHER" id="PTHR32552:SF68">
    <property type="entry name" value="FERRICHROME OUTER MEMBRANE TRANSPORTER_PHAGE RECEPTOR"/>
    <property type="match status" value="1"/>
</dbReference>
<protein>
    <submittedName>
        <fullName evidence="16">TonB-dependent receptor</fullName>
    </submittedName>
</protein>
<evidence type="ECO:0000256" key="7">
    <source>
        <dbReference type="ARBA" id="ARBA00023004"/>
    </source>
</evidence>
<accession>A0ABX1DDS0</accession>
<keyword evidence="9 13" id="KW-0798">TonB box</keyword>
<dbReference type="PROSITE" id="PS52016">
    <property type="entry name" value="TONB_DEPENDENT_REC_3"/>
    <property type="match status" value="1"/>
</dbReference>
<comment type="caution">
    <text evidence="16">The sequence shown here is derived from an EMBL/GenBank/DDBJ whole genome shotgun (WGS) entry which is preliminary data.</text>
</comment>
<dbReference type="InterPro" id="IPR000531">
    <property type="entry name" value="Beta-barrel_TonB"/>
</dbReference>
<dbReference type="Gene3D" id="2.40.170.20">
    <property type="entry name" value="TonB-dependent receptor, beta-barrel domain"/>
    <property type="match status" value="1"/>
</dbReference>
<keyword evidence="10 12" id="KW-0472">Membrane</keyword>
<dbReference type="InterPro" id="IPR012910">
    <property type="entry name" value="Plug_dom"/>
</dbReference>
<evidence type="ECO:0000313" key="16">
    <source>
        <dbReference type="EMBL" id="NJX16494.1"/>
    </source>
</evidence>
<evidence type="ECO:0000259" key="14">
    <source>
        <dbReference type="Pfam" id="PF00593"/>
    </source>
</evidence>
<reference evidence="16 17" key="1">
    <citation type="submission" date="2020-03" db="EMBL/GenBank/DDBJ databases">
        <title>Tamlana sp. nov, isolated from XXX.</title>
        <authorList>
            <person name="Cao W.R."/>
        </authorList>
    </citation>
    <scope>NUCLEOTIDE SEQUENCE [LARGE SCALE GENOMIC DNA]</scope>
    <source>
        <strain evidence="16 17">HST1-43</strain>
    </source>
</reference>
<dbReference type="InterPro" id="IPR039426">
    <property type="entry name" value="TonB-dep_rcpt-like"/>
</dbReference>
<feature type="domain" description="TonB-dependent receptor plug" evidence="15">
    <location>
        <begin position="112"/>
        <end position="218"/>
    </location>
</feature>
<dbReference type="InterPro" id="IPR037066">
    <property type="entry name" value="Plug_dom_sf"/>
</dbReference>
<evidence type="ECO:0000256" key="5">
    <source>
        <dbReference type="ARBA" id="ARBA00022692"/>
    </source>
</evidence>
<dbReference type="Proteomes" id="UP000760545">
    <property type="component" value="Unassembled WGS sequence"/>
</dbReference>
<evidence type="ECO:0000259" key="15">
    <source>
        <dbReference type="Pfam" id="PF07715"/>
    </source>
</evidence>
<evidence type="ECO:0000256" key="4">
    <source>
        <dbReference type="ARBA" id="ARBA00022496"/>
    </source>
</evidence>
<evidence type="ECO:0000256" key="11">
    <source>
        <dbReference type="ARBA" id="ARBA00023237"/>
    </source>
</evidence>
<proteinExistence type="inferred from homology"/>
<keyword evidence="4" id="KW-0410">Iron transport</keyword>
<evidence type="ECO:0000256" key="2">
    <source>
        <dbReference type="ARBA" id="ARBA00022448"/>
    </source>
</evidence>
<evidence type="ECO:0000256" key="3">
    <source>
        <dbReference type="ARBA" id="ARBA00022452"/>
    </source>
</evidence>
<keyword evidence="6" id="KW-0732">Signal</keyword>
<dbReference type="InterPro" id="IPR036942">
    <property type="entry name" value="Beta-barrel_TonB_sf"/>
</dbReference>
<sequence>MHNIKHHITFLIFVFTSWVAFGQTQSRGIIKNDETKTPIPDVLILNTTTTDTLFSDNKGYFPIKSKGVYVFKKEGALTKTVSINEVEHIVILLSPNPSQLNEVTIIANTNQTEATNTINIISKETIDQTQNVNFNQAFNLIPGVFMQSGALNTNRITIRGIGSRNLFGTAKIRAYFKDIPLTNGSGETNIEDFELASISNMQIVKGPTSSIYGAGLGGTIIINPEKLSQNHSEANSELIVGSFNLAKNTNKIGLGLKNNSFNLVHSQTESDGFRENNHYNRQTFTLNSNHAINPNNNLSFLGSYVDLKAFIPSSINESNFLNNPKMADQNWHAAKGLEDSKRGVFGLSWQHLFNQNTQLHSSVFLSFRDAYEPRPFNILKDETLAYGLRTRLESRTKIFNKHIEYTIGGEWFKDRYNYKTFENRYRDFPDGTGSVEGNNLSHFEENRLYYNLFFETQIEVSKKTTLSAGANLNQTEYNLTDYFPISENNPDQSGAFKFKTILSPKFGINHQTSKNINLFGNISHGFSPITLNETLLPNGQINPNIKPETGWNFEIGARGSALNQKLSYNISVFSMHIKNLLVSRRTAEDQFIGINAGKTRHNGLETNINYTIKQTKISALQVFSNVTWNRFKFKEFIDGDNNYSGNDLTGVPSHVFNLGLRLTSENGFYGNIHFQHIGEIPITDSNSLYSNGYSLARFKTGLKTNLNKKLKLNLFFGLNNIFDTAYASQILINASSFGGNAPRYYYPGNPINFYSGIHLNYLF</sequence>
<keyword evidence="16" id="KW-0675">Receptor</keyword>
<feature type="domain" description="TonB-dependent receptor-like beta-barrel" evidence="14">
    <location>
        <begin position="273"/>
        <end position="721"/>
    </location>
</feature>
<comment type="similarity">
    <text evidence="12 13">Belongs to the TonB-dependent receptor family.</text>
</comment>
<dbReference type="SUPFAM" id="SSF56935">
    <property type="entry name" value="Porins"/>
    <property type="match status" value="1"/>
</dbReference>
<keyword evidence="5 12" id="KW-0812">Transmembrane</keyword>
<evidence type="ECO:0000256" key="10">
    <source>
        <dbReference type="ARBA" id="ARBA00023136"/>
    </source>
</evidence>
<evidence type="ECO:0000256" key="12">
    <source>
        <dbReference type="PROSITE-ProRule" id="PRU01360"/>
    </source>
</evidence>
<comment type="subcellular location">
    <subcellularLocation>
        <location evidence="1 12">Cell outer membrane</location>
        <topology evidence="1 12">Multi-pass membrane protein</topology>
    </subcellularLocation>
</comment>
<dbReference type="PANTHER" id="PTHR32552">
    <property type="entry name" value="FERRICHROME IRON RECEPTOR-RELATED"/>
    <property type="match status" value="1"/>
</dbReference>
<evidence type="ECO:0000256" key="9">
    <source>
        <dbReference type="ARBA" id="ARBA00023077"/>
    </source>
</evidence>
<dbReference type="Pfam" id="PF00593">
    <property type="entry name" value="TonB_dep_Rec_b-barrel"/>
    <property type="match status" value="1"/>
</dbReference>
<keyword evidence="7" id="KW-0408">Iron</keyword>
<evidence type="ECO:0000256" key="13">
    <source>
        <dbReference type="RuleBase" id="RU003357"/>
    </source>
</evidence>
<name>A0ABX1DDS0_9FLAO</name>
<organism evidence="16 17">
    <name type="scientific">Tamlana crocina</name>
    <dbReference type="NCBI Taxonomy" id="393006"/>
    <lineage>
        <taxon>Bacteria</taxon>
        <taxon>Pseudomonadati</taxon>
        <taxon>Bacteroidota</taxon>
        <taxon>Flavobacteriia</taxon>
        <taxon>Flavobacteriales</taxon>
        <taxon>Flavobacteriaceae</taxon>
        <taxon>Tamlana</taxon>
    </lineage>
</organism>
<evidence type="ECO:0000256" key="8">
    <source>
        <dbReference type="ARBA" id="ARBA00023065"/>
    </source>
</evidence>
<dbReference type="Pfam" id="PF07715">
    <property type="entry name" value="Plug"/>
    <property type="match status" value="1"/>
</dbReference>
<keyword evidence="11 12" id="KW-0998">Cell outer membrane</keyword>